<dbReference type="Proteomes" id="UP000001056">
    <property type="component" value="Unassembled WGS sequence"/>
</dbReference>
<dbReference type="GeneID" id="4389622"/>
<name>Q2HAX1_CHAGB</name>
<feature type="compositionally biased region" description="Pro residues" evidence="1">
    <location>
        <begin position="16"/>
        <end position="25"/>
    </location>
</feature>
<dbReference type="AlphaFoldDB" id="Q2HAX1"/>
<evidence type="ECO:0000313" key="3">
    <source>
        <dbReference type="Proteomes" id="UP000001056"/>
    </source>
</evidence>
<keyword evidence="3" id="KW-1185">Reference proteome</keyword>
<sequence>MYPNTKKYQTVAARPETPPSGPPSPSRSSLSSLSTRALLDLGYCEDNNEAPSPPQPQPRDRRSVDTIIALRYYGHQHPRHSNSPSVAELPATPPPRPGPAQPPTPPSSTTPPMKAQTFPRRKPVGSGKPIVYLNPAGEPCSNNQKH</sequence>
<evidence type="ECO:0000313" key="2">
    <source>
        <dbReference type="EMBL" id="EAQ90698.1"/>
    </source>
</evidence>
<dbReference type="VEuPathDB" id="FungiDB:CHGG_02633"/>
<dbReference type="HOGENOM" id="CLU_1777209_0_0_1"/>
<proteinExistence type="predicted"/>
<dbReference type="eggNOG" id="ENOG502RIY4">
    <property type="taxonomic scope" value="Eukaryota"/>
</dbReference>
<organism evidence="2 3">
    <name type="scientific">Chaetomium globosum (strain ATCC 6205 / CBS 148.51 / DSM 1962 / NBRC 6347 / NRRL 1970)</name>
    <name type="common">Soil fungus</name>
    <dbReference type="NCBI Taxonomy" id="306901"/>
    <lineage>
        <taxon>Eukaryota</taxon>
        <taxon>Fungi</taxon>
        <taxon>Dikarya</taxon>
        <taxon>Ascomycota</taxon>
        <taxon>Pezizomycotina</taxon>
        <taxon>Sordariomycetes</taxon>
        <taxon>Sordariomycetidae</taxon>
        <taxon>Sordariales</taxon>
        <taxon>Chaetomiaceae</taxon>
        <taxon>Chaetomium</taxon>
    </lineage>
</organism>
<feature type="region of interest" description="Disordered" evidence="1">
    <location>
        <begin position="1"/>
        <end position="146"/>
    </location>
</feature>
<feature type="compositionally biased region" description="Pro residues" evidence="1">
    <location>
        <begin position="91"/>
        <end position="109"/>
    </location>
</feature>
<accession>Q2HAX1</accession>
<dbReference type="InParanoid" id="Q2HAX1"/>
<gene>
    <name evidence="2" type="ORF">CHGG_02633</name>
</gene>
<evidence type="ECO:0000256" key="1">
    <source>
        <dbReference type="SAM" id="MobiDB-lite"/>
    </source>
</evidence>
<dbReference type="OrthoDB" id="10543048at2759"/>
<dbReference type="OMA" id="CEDNNEA"/>
<dbReference type="EMBL" id="CH408030">
    <property type="protein sequence ID" value="EAQ90698.1"/>
    <property type="molecule type" value="Genomic_DNA"/>
</dbReference>
<protein>
    <submittedName>
        <fullName evidence="2">Uncharacterized protein</fullName>
    </submittedName>
</protein>
<reference evidence="3" key="1">
    <citation type="journal article" date="2015" name="Genome Announc.">
        <title>Draft genome sequence of the cellulolytic fungus Chaetomium globosum.</title>
        <authorList>
            <person name="Cuomo C.A."/>
            <person name="Untereiner W.A."/>
            <person name="Ma L.-J."/>
            <person name="Grabherr M."/>
            <person name="Birren B.W."/>
        </authorList>
    </citation>
    <scope>NUCLEOTIDE SEQUENCE [LARGE SCALE GENOMIC DNA]</scope>
    <source>
        <strain evidence="3">ATCC 6205 / CBS 148.51 / DSM 1962 / NBRC 6347 / NRRL 1970</strain>
    </source>
</reference>
<dbReference type="RefSeq" id="XP_001229149.1">
    <property type="nucleotide sequence ID" value="XM_001229148.1"/>
</dbReference>